<dbReference type="RefSeq" id="XP_021860153.2">
    <property type="nucleotide sequence ID" value="XM_022004461.2"/>
</dbReference>
<dbReference type="Proteomes" id="UP000813463">
    <property type="component" value="Chromosome 2"/>
</dbReference>
<dbReference type="Gene3D" id="3.30.43.10">
    <property type="entry name" value="Uridine Diphospho-n-acetylenolpyruvylglucosamine Reductase, domain 2"/>
    <property type="match status" value="1"/>
</dbReference>
<reference evidence="9" key="2">
    <citation type="submission" date="2025-08" db="UniProtKB">
        <authorList>
            <consortium name="RefSeq"/>
        </authorList>
    </citation>
    <scope>IDENTIFICATION</scope>
    <source>
        <tissue evidence="9">Leaf</tissue>
    </source>
</reference>
<proteinExistence type="inferred from homology"/>
<evidence type="ECO:0000259" key="7">
    <source>
        <dbReference type="PROSITE" id="PS51387"/>
    </source>
</evidence>
<feature type="domain" description="FAD-binding PCMH-type" evidence="7">
    <location>
        <begin position="86"/>
        <end position="260"/>
    </location>
</feature>
<dbReference type="InterPro" id="IPR006094">
    <property type="entry name" value="Oxid_FAD_bind_N"/>
</dbReference>
<dbReference type="PANTHER" id="PTHR32448">
    <property type="entry name" value="OS08G0158400 PROTEIN"/>
    <property type="match status" value="1"/>
</dbReference>
<evidence type="ECO:0000256" key="2">
    <source>
        <dbReference type="ARBA" id="ARBA00005466"/>
    </source>
</evidence>
<keyword evidence="5" id="KW-0274">FAD</keyword>
<dbReference type="InterPro" id="IPR016166">
    <property type="entry name" value="FAD-bd_PCMH"/>
</dbReference>
<dbReference type="AlphaFoldDB" id="A0A9R0K753"/>
<evidence type="ECO:0000256" key="5">
    <source>
        <dbReference type="ARBA" id="ARBA00022827"/>
    </source>
</evidence>
<evidence type="ECO:0000256" key="1">
    <source>
        <dbReference type="ARBA" id="ARBA00001974"/>
    </source>
</evidence>
<keyword evidence="4" id="KW-0732">Signal</keyword>
<dbReference type="PROSITE" id="PS51387">
    <property type="entry name" value="FAD_PCMH"/>
    <property type="match status" value="1"/>
</dbReference>
<dbReference type="InterPro" id="IPR012951">
    <property type="entry name" value="BBE"/>
</dbReference>
<dbReference type="GO" id="GO:0071949">
    <property type="term" value="F:FAD binding"/>
    <property type="evidence" value="ECO:0007669"/>
    <property type="project" value="InterPro"/>
</dbReference>
<accession>A0A9R0K753</accession>
<dbReference type="InterPro" id="IPR036318">
    <property type="entry name" value="FAD-bd_PCMH-like_sf"/>
</dbReference>
<evidence type="ECO:0000256" key="6">
    <source>
        <dbReference type="ARBA" id="ARBA00023180"/>
    </source>
</evidence>
<dbReference type="SUPFAM" id="SSF56176">
    <property type="entry name" value="FAD-binding/transporter-associated domain-like"/>
    <property type="match status" value="1"/>
</dbReference>
<keyword evidence="6" id="KW-0325">Glycoprotein</keyword>
<reference evidence="8" key="1">
    <citation type="journal article" date="2021" name="Nat. Commun.">
        <title>Genomic analyses provide insights into spinach domestication and the genetic basis of agronomic traits.</title>
        <authorList>
            <person name="Cai X."/>
            <person name="Sun X."/>
            <person name="Xu C."/>
            <person name="Sun H."/>
            <person name="Wang X."/>
            <person name="Ge C."/>
            <person name="Zhang Z."/>
            <person name="Wang Q."/>
            <person name="Fei Z."/>
            <person name="Jiao C."/>
            <person name="Wang Q."/>
        </authorList>
    </citation>
    <scope>NUCLEOTIDE SEQUENCE [LARGE SCALE GENOMIC DNA]</scope>
    <source>
        <strain evidence="8">cv. Varoflay</strain>
    </source>
</reference>
<gene>
    <name evidence="9" type="primary">LOC110799241</name>
</gene>
<evidence type="ECO:0000256" key="3">
    <source>
        <dbReference type="ARBA" id="ARBA00022630"/>
    </source>
</evidence>
<organism evidence="8 9">
    <name type="scientific">Spinacia oleracea</name>
    <name type="common">Spinach</name>
    <dbReference type="NCBI Taxonomy" id="3562"/>
    <lineage>
        <taxon>Eukaryota</taxon>
        <taxon>Viridiplantae</taxon>
        <taxon>Streptophyta</taxon>
        <taxon>Embryophyta</taxon>
        <taxon>Tracheophyta</taxon>
        <taxon>Spermatophyta</taxon>
        <taxon>Magnoliopsida</taxon>
        <taxon>eudicotyledons</taxon>
        <taxon>Gunneridae</taxon>
        <taxon>Pentapetalae</taxon>
        <taxon>Caryophyllales</taxon>
        <taxon>Chenopodiaceae</taxon>
        <taxon>Chenopodioideae</taxon>
        <taxon>Anserineae</taxon>
        <taxon>Spinacia</taxon>
    </lineage>
</organism>
<dbReference type="GeneID" id="110799241"/>
<dbReference type="InterPro" id="IPR016167">
    <property type="entry name" value="FAD-bd_PCMH_sub1"/>
</dbReference>
<name>A0A9R0K753_SPIOL</name>
<sequence length="550" mass="62623">MANWIGKPAATFLSIIWIGILVSPILSVVVTNNNNIHLDAFIQCLENESHVSDGYPFSEFILTPNNSSFDQVLHNRTNNLRYEQPTTRKPLLIVAPKSELNVPAVVTCARNNGLKMKIRSGGHDFEGISFTASFPFILLDMFNLNKVDIDIDTETAWVQSGATLGQIYYRIAEKSPIHAFPAGVCPSVGAGGHFSGGGYGVLIRKYGLSVDNIVDARVVDVNGRILDRESMGEDFFWAILGGGGSSFGVILSWKLNLVRVPKKVTVFNVNKDVNKPGVNHMLYKWQNIAHKLPNDLLIRVESSIYRTPENPYENPTIYASFISMFLGDRENLVKIMNKSFPELGLTRKDCKEMSWIDSTMFWHRIPDGTPREILLNYDIKHSAYRKIKGDFVKKPIPEAALPQIWEKMLQTGQVYMEWTPYGGRMDEIDESAVPYPHRKGNLFMIFYDLLWIEDGVDEFYLNKARELHQFMGQFVSDSPRESVLNYVDLDIGSSWEKYFKANFPKLVMVKTRVDPTDFFSHEQSIPTLYKLLENKDFKRGYSNLLRLPMS</sequence>
<protein>
    <submittedName>
        <fullName evidence="9">Berberine bridge enzyme-like 17</fullName>
    </submittedName>
</protein>
<dbReference type="InterPro" id="IPR016169">
    <property type="entry name" value="FAD-bd_PCMH_sub2"/>
</dbReference>
<dbReference type="KEGG" id="soe:110799241"/>
<dbReference type="Gene3D" id="3.30.465.10">
    <property type="match status" value="1"/>
</dbReference>
<keyword evidence="8" id="KW-1185">Reference proteome</keyword>
<keyword evidence="3" id="KW-0285">Flavoprotein</keyword>
<evidence type="ECO:0000313" key="8">
    <source>
        <dbReference type="Proteomes" id="UP000813463"/>
    </source>
</evidence>
<dbReference type="Gene3D" id="3.40.462.20">
    <property type="match status" value="1"/>
</dbReference>
<evidence type="ECO:0000313" key="9">
    <source>
        <dbReference type="RefSeq" id="XP_021860153.2"/>
    </source>
</evidence>
<dbReference type="Pfam" id="PF01565">
    <property type="entry name" value="FAD_binding_4"/>
    <property type="match status" value="1"/>
</dbReference>
<comment type="similarity">
    <text evidence="2">Belongs to the oxygen-dependent FAD-linked oxidoreductase family.</text>
</comment>
<dbReference type="Pfam" id="PF08031">
    <property type="entry name" value="BBE"/>
    <property type="match status" value="1"/>
</dbReference>
<comment type="cofactor">
    <cofactor evidence="1">
        <name>FAD</name>
        <dbReference type="ChEBI" id="CHEBI:57692"/>
    </cofactor>
</comment>
<dbReference type="GO" id="GO:0016491">
    <property type="term" value="F:oxidoreductase activity"/>
    <property type="evidence" value="ECO:0007669"/>
    <property type="project" value="InterPro"/>
</dbReference>
<evidence type="ECO:0000256" key="4">
    <source>
        <dbReference type="ARBA" id="ARBA00022729"/>
    </source>
</evidence>